<gene>
    <name evidence="2" type="ORF">MNEG_14257</name>
</gene>
<sequence>RPDKAGGSDVVSHTPYSDGRPAGAARRAGADGGAGGRRLWPRESGACAADKAESGAAGGGGWWRGRGTYWGT</sequence>
<protein>
    <submittedName>
        <fullName evidence="2">Uncharacterized protein</fullName>
    </submittedName>
</protein>
<dbReference type="AlphaFoldDB" id="A0A0D2LPN0"/>
<organism evidence="2 3">
    <name type="scientific">Monoraphidium neglectum</name>
    <dbReference type="NCBI Taxonomy" id="145388"/>
    <lineage>
        <taxon>Eukaryota</taxon>
        <taxon>Viridiplantae</taxon>
        <taxon>Chlorophyta</taxon>
        <taxon>core chlorophytes</taxon>
        <taxon>Chlorophyceae</taxon>
        <taxon>CS clade</taxon>
        <taxon>Sphaeropleales</taxon>
        <taxon>Selenastraceae</taxon>
        <taxon>Monoraphidium</taxon>
    </lineage>
</organism>
<evidence type="ECO:0000313" key="3">
    <source>
        <dbReference type="Proteomes" id="UP000054498"/>
    </source>
</evidence>
<evidence type="ECO:0000256" key="1">
    <source>
        <dbReference type="SAM" id="MobiDB-lite"/>
    </source>
</evidence>
<proteinExistence type="predicted"/>
<accession>A0A0D2LPN0</accession>
<dbReference type="Proteomes" id="UP000054498">
    <property type="component" value="Unassembled WGS sequence"/>
</dbReference>
<feature type="non-terminal residue" evidence="2">
    <location>
        <position position="1"/>
    </location>
</feature>
<evidence type="ECO:0000313" key="2">
    <source>
        <dbReference type="EMBL" id="KIY93704.1"/>
    </source>
</evidence>
<dbReference type="RefSeq" id="XP_013892724.1">
    <property type="nucleotide sequence ID" value="XM_014037270.1"/>
</dbReference>
<dbReference type="EMBL" id="KK104581">
    <property type="protein sequence ID" value="KIY93704.1"/>
    <property type="molecule type" value="Genomic_DNA"/>
</dbReference>
<reference evidence="2 3" key="1">
    <citation type="journal article" date="2013" name="BMC Genomics">
        <title>Reconstruction of the lipid metabolism for the microalga Monoraphidium neglectum from its genome sequence reveals characteristics suitable for biofuel production.</title>
        <authorList>
            <person name="Bogen C."/>
            <person name="Al-Dilaimi A."/>
            <person name="Albersmeier A."/>
            <person name="Wichmann J."/>
            <person name="Grundmann M."/>
            <person name="Rupp O."/>
            <person name="Lauersen K.J."/>
            <person name="Blifernez-Klassen O."/>
            <person name="Kalinowski J."/>
            <person name="Goesmann A."/>
            <person name="Mussgnug J.H."/>
            <person name="Kruse O."/>
        </authorList>
    </citation>
    <scope>NUCLEOTIDE SEQUENCE [LARGE SCALE GENOMIC DNA]</scope>
    <source>
        <strain evidence="2 3">SAG 48.87</strain>
    </source>
</reference>
<keyword evidence="3" id="KW-1185">Reference proteome</keyword>
<dbReference type="GeneID" id="25731801"/>
<feature type="compositionally biased region" description="Gly residues" evidence="1">
    <location>
        <begin position="56"/>
        <end position="72"/>
    </location>
</feature>
<name>A0A0D2LPN0_9CHLO</name>
<dbReference type="KEGG" id="mng:MNEG_14257"/>
<feature type="region of interest" description="Disordered" evidence="1">
    <location>
        <begin position="1"/>
        <end position="72"/>
    </location>
</feature>